<dbReference type="InterPro" id="IPR013332">
    <property type="entry name" value="KPR_N"/>
</dbReference>
<dbReference type="OrthoDB" id="73846at2759"/>
<dbReference type="EMBL" id="ML996703">
    <property type="protein sequence ID" value="KAF2397465.1"/>
    <property type="molecule type" value="Genomic_DNA"/>
</dbReference>
<dbReference type="EC" id="1.1.1.169" evidence="2"/>
<dbReference type="GO" id="GO:0015940">
    <property type="term" value="P:pantothenate biosynthetic process"/>
    <property type="evidence" value="ECO:0007669"/>
    <property type="project" value="InterPro"/>
</dbReference>
<evidence type="ECO:0000256" key="3">
    <source>
        <dbReference type="ARBA" id="ARBA00022857"/>
    </source>
</evidence>
<dbReference type="GO" id="GO:0008677">
    <property type="term" value="F:2-dehydropantoate 2-reductase activity"/>
    <property type="evidence" value="ECO:0007669"/>
    <property type="project" value="UniProtKB-EC"/>
</dbReference>
<dbReference type="InterPro" id="IPR050838">
    <property type="entry name" value="Ketopantoate_reductase"/>
</dbReference>
<organism evidence="9 10">
    <name type="scientific">Trichodelitschia bisporula</name>
    <dbReference type="NCBI Taxonomy" id="703511"/>
    <lineage>
        <taxon>Eukaryota</taxon>
        <taxon>Fungi</taxon>
        <taxon>Dikarya</taxon>
        <taxon>Ascomycota</taxon>
        <taxon>Pezizomycotina</taxon>
        <taxon>Dothideomycetes</taxon>
        <taxon>Dothideomycetes incertae sedis</taxon>
        <taxon>Phaeotrichales</taxon>
        <taxon>Phaeotrichaceae</taxon>
        <taxon>Trichodelitschia</taxon>
    </lineage>
</organism>
<dbReference type="InterPro" id="IPR008927">
    <property type="entry name" value="6-PGluconate_DH-like_C_sf"/>
</dbReference>
<feature type="domain" description="Ketopantoate reductase C-terminal" evidence="8">
    <location>
        <begin position="266"/>
        <end position="398"/>
    </location>
</feature>
<evidence type="ECO:0000256" key="6">
    <source>
        <dbReference type="SAM" id="MobiDB-lite"/>
    </source>
</evidence>
<comment type="similarity">
    <text evidence="1">Belongs to the ketopantoate reductase family.</text>
</comment>
<sequence>MDEGSDGQGNPSDNPLHKRDSPSPQDRSGSRISKKIHIIGTGSIGKLVAHSLRSLPNPPPVTLLLHKGDNKDAWDASNRTISITTNGITVSRSGFDVELARTGWRSHGKQVSLDEWIHPPPDPGAALAKQPSRPVPDADNTDPIANLIVTVKAPQTIAALEAVRQRLGPLTTICFLQNGMGIVDEVNKEIFPDPETRPQYLAGIITHGVTSDGLFTATHAGQGSISMCIIPREGKEDKYSASAAALLAILRRSPTLTVMGITPTEFLQVQLEKLAANAIINPLTSLIDANNGAILNNNHLTRAIRLLLGEISLVISLLPELKDVPNVKRRFSTQRLEWMVTNLARGTAANVSSMLADVRQGKQTEINYINGYICRRGEEVGVTCFMNYLVTQLVKGKQHVIDAEHSEELPLAFTKNFEAPWTLSKQ</sequence>
<evidence type="ECO:0000256" key="1">
    <source>
        <dbReference type="ARBA" id="ARBA00007870"/>
    </source>
</evidence>
<dbReference type="SUPFAM" id="SSF48179">
    <property type="entry name" value="6-phosphogluconate dehydrogenase C-terminal domain-like"/>
    <property type="match status" value="1"/>
</dbReference>
<feature type="region of interest" description="Disordered" evidence="6">
    <location>
        <begin position="1"/>
        <end position="35"/>
    </location>
</feature>
<keyword evidence="10" id="KW-1185">Reference proteome</keyword>
<dbReference type="Pfam" id="PF08546">
    <property type="entry name" value="ApbA_C"/>
    <property type="match status" value="1"/>
</dbReference>
<evidence type="ECO:0000259" key="8">
    <source>
        <dbReference type="Pfam" id="PF08546"/>
    </source>
</evidence>
<evidence type="ECO:0000313" key="10">
    <source>
        <dbReference type="Proteomes" id="UP000799640"/>
    </source>
</evidence>
<dbReference type="GO" id="GO:0005739">
    <property type="term" value="C:mitochondrion"/>
    <property type="evidence" value="ECO:0007669"/>
    <property type="project" value="TreeGrafter"/>
</dbReference>
<accession>A0A6G1HNY3</accession>
<evidence type="ECO:0000259" key="7">
    <source>
        <dbReference type="Pfam" id="PF02558"/>
    </source>
</evidence>
<feature type="domain" description="Ketopantoate reductase N-terminal" evidence="7">
    <location>
        <begin position="36"/>
        <end position="227"/>
    </location>
</feature>
<evidence type="ECO:0000313" key="9">
    <source>
        <dbReference type="EMBL" id="KAF2397465.1"/>
    </source>
</evidence>
<dbReference type="Gene3D" id="1.10.1040.10">
    <property type="entry name" value="N-(1-d-carboxylethyl)-l-norvaline Dehydrogenase, domain 2"/>
    <property type="match status" value="1"/>
</dbReference>
<dbReference type="GO" id="GO:0050661">
    <property type="term" value="F:NADP binding"/>
    <property type="evidence" value="ECO:0007669"/>
    <property type="project" value="TreeGrafter"/>
</dbReference>
<dbReference type="SUPFAM" id="SSF51735">
    <property type="entry name" value="NAD(P)-binding Rossmann-fold domains"/>
    <property type="match status" value="1"/>
</dbReference>
<dbReference type="NCBIfam" id="TIGR00745">
    <property type="entry name" value="apbA_panE"/>
    <property type="match status" value="1"/>
</dbReference>
<dbReference type="Pfam" id="PF02558">
    <property type="entry name" value="ApbA"/>
    <property type="match status" value="1"/>
</dbReference>
<reference evidence="9" key="1">
    <citation type="journal article" date="2020" name="Stud. Mycol.">
        <title>101 Dothideomycetes genomes: a test case for predicting lifestyles and emergence of pathogens.</title>
        <authorList>
            <person name="Haridas S."/>
            <person name="Albert R."/>
            <person name="Binder M."/>
            <person name="Bloem J."/>
            <person name="Labutti K."/>
            <person name="Salamov A."/>
            <person name="Andreopoulos B."/>
            <person name="Baker S."/>
            <person name="Barry K."/>
            <person name="Bills G."/>
            <person name="Bluhm B."/>
            <person name="Cannon C."/>
            <person name="Castanera R."/>
            <person name="Culley D."/>
            <person name="Daum C."/>
            <person name="Ezra D."/>
            <person name="Gonzalez J."/>
            <person name="Henrissat B."/>
            <person name="Kuo A."/>
            <person name="Liang C."/>
            <person name="Lipzen A."/>
            <person name="Lutzoni F."/>
            <person name="Magnuson J."/>
            <person name="Mondo S."/>
            <person name="Nolan M."/>
            <person name="Ohm R."/>
            <person name="Pangilinan J."/>
            <person name="Park H.-J."/>
            <person name="Ramirez L."/>
            <person name="Alfaro M."/>
            <person name="Sun H."/>
            <person name="Tritt A."/>
            <person name="Yoshinaga Y."/>
            <person name="Zwiers L.-H."/>
            <person name="Turgeon B."/>
            <person name="Goodwin S."/>
            <person name="Spatafora J."/>
            <person name="Crous P."/>
            <person name="Grigoriev I."/>
        </authorList>
    </citation>
    <scope>NUCLEOTIDE SEQUENCE</scope>
    <source>
        <strain evidence="9">CBS 262.69</strain>
    </source>
</reference>
<dbReference type="PANTHER" id="PTHR43765">
    <property type="entry name" value="2-DEHYDROPANTOATE 2-REDUCTASE-RELATED"/>
    <property type="match status" value="1"/>
</dbReference>
<evidence type="ECO:0000256" key="2">
    <source>
        <dbReference type="ARBA" id="ARBA00013014"/>
    </source>
</evidence>
<gene>
    <name evidence="9" type="ORF">EJ06DRAFT_498547</name>
</gene>
<dbReference type="PANTHER" id="PTHR43765:SF2">
    <property type="entry name" value="2-DEHYDROPANTOATE 2-REDUCTASE"/>
    <property type="match status" value="1"/>
</dbReference>
<dbReference type="InterPro" id="IPR013328">
    <property type="entry name" value="6PGD_dom2"/>
</dbReference>
<dbReference type="InterPro" id="IPR003710">
    <property type="entry name" value="ApbA"/>
</dbReference>
<keyword evidence="3" id="KW-0521">NADP</keyword>
<dbReference type="Gene3D" id="3.40.50.720">
    <property type="entry name" value="NAD(P)-binding Rossmann-like Domain"/>
    <property type="match status" value="1"/>
</dbReference>
<keyword evidence="4" id="KW-0560">Oxidoreductase</keyword>
<dbReference type="Proteomes" id="UP000799640">
    <property type="component" value="Unassembled WGS sequence"/>
</dbReference>
<protein>
    <recommendedName>
        <fullName evidence="2">2-dehydropantoate 2-reductase</fullName>
        <ecNumber evidence="2">1.1.1.169</ecNumber>
    </recommendedName>
    <alternativeName>
        <fullName evidence="5">Ketopantoate reductase</fullName>
    </alternativeName>
</protein>
<evidence type="ECO:0000256" key="4">
    <source>
        <dbReference type="ARBA" id="ARBA00023002"/>
    </source>
</evidence>
<name>A0A6G1HNY3_9PEZI</name>
<proteinExistence type="inferred from homology"/>
<dbReference type="AlphaFoldDB" id="A0A6G1HNY3"/>
<feature type="compositionally biased region" description="Polar residues" evidence="6">
    <location>
        <begin position="22"/>
        <end position="31"/>
    </location>
</feature>
<dbReference type="InterPro" id="IPR036291">
    <property type="entry name" value="NAD(P)-bd_dom_sf"/>
</dbReference>
<evidence type="ECO:0000256" key="5">
    <source>
        <dbReference type="ARBA" id="ARBA00032024"/>
    </source>
</evidence>
<dbReference type="InterPro" id="IPR013752">
    <property type="entry name" value="KPA_reductase"/>
</dbReference>